<dbReference type="OrthoDB" id="43744at2759"/>
<reference evidence="2 3" key="1">
    <citation type="journal article" date="2018" name="Evol. Lett.">
        <title>Horizontal gene cluster transfer increased hallucinogenic mushroom diversity.</title>
        <authorList>
            <person name="Reynolds H.T."/>
            <person name="Vijayakumar V."/>
            <person name="Gluck-Thaler E."/>
            <person name="Korotkin H.B."/>
            <person name="Matheny P.B."/>
            <person name="Slot J.C."/>
        </authorList>
    </citation>
    <scope>NUCLEOTIDE SEQUENCE [LARGE SCALE GENOMIC DNA]</scope>
    <source>
        <strain evidence="2 3">2629</strain>
    </source>
</reference>
<dbReference type="Gene3D" id="2.120.10.30">
    <property type="entry name" value="TolB, C-terminal domain"/>
    <property type="match status" value="1"/>
</dbReference>
<organism evidence="2 3">
    <name type="scientific">Panaeolus cyanescens</name>
    <dbReference type="NCBI Taxonomy" id="181874"/>
    <lineage>
        <taxon>Eukaryota</taxon>
        <taxon>Fungi</taxon>
        <taxon>Dikarya</taxon>
        <taxon>Basidiomycota</taxon>
        <taxon>Agaricomycotina</taxon>
        <taxon>Agaricomycetes</taxon>
        <taxon>Agaricomycetidae</taxon>
        <taxon>Agaricales</taxon>
        <taxon>Agaricineae</taxon>
        <taxon>Galeropsidaceae</taxon>
        <taxon>Panaeolus</taxon>
    </lineage>
</organism>
<dbReference type="SUPFAM" id="SSF53474">
    <property type="entry name" value="alpha/beta-Hydrolases"/>
    <property type="match status" value="1"/>
</dbReference>
<dbReference type="SUPFAM" id="SSF82171">
    <property type="entry name" value="DPP6 N-terminal domain-like"/>
    <property type="match status" value="1"/>
</dbReference>
<dbReference type="STRING" id="181874.A0A409W2W5"/>
<proteinExistence type="predicted"/>
<dbReference type="GO" id="GO:0006508">
    <property type="term" value="P:proteolysis"/>
    <property type="evidence" value="ECO:0007669"/>
    <property type="project" value="InterPro"/>
</dbReference>
<comment type="caution">
    <text evidence="2">The sequence shown here is derived from an EMBL/GenBank/DDBJ whole genome shotgun (WGS) entry which is preliminary data.</text>
</comment>
<dbReference type="InterPro" id="IPR029058">
    <property type="entry name" value="AB_hydrolase_fold"/>
</dbReference>
<name>A0A409W2W5_9AGAR</name>
<dbReference type="AlphaFoldDB" id="A0A409W2W5"/>
<evidence type="ECO:0000259" key="1">
    <source>
        <dbReference type="Pfam" id="PF00326"/>
    </source>
</evidence>
<accession>A0A409W2W5</accession>
<dbReference type="PANTHER" id="PTHR43056:SF5">
    <property type="entry name" value="PEPTIDASE S9 PROLYL OLIGOPEPTIDASE CATALYTIC DOMAIN-CONTAINING PROTEIN"/>
    <property type="match status" value="1"/>
</dbReference>
<dbReference type="Gene3D" id="3.40.50.1820">
    <property type="entry name" value="alpha/beta hydrolase"/>
    <property type="match status" value="1"/>
</dbReference>
<protein>
    <recommendedName>
        <fullName evidence="1">Peptidase S9 prolyl oligopeptidase catalytic domain-containing protein</fullName>
    </recommendedName>
</protein>
<evidence type="ECO:0000313" key="2">
    <source>
        <dbReference type="EMBL" id="PPQ72869.1"/>
    </source>
</evidence>
<dbReference type="InterPro" id="IPR050585">
    <property type="entry name" value="Xaa-Pro_dipeptidyl-ppase/CocE"/>
</dbReference>
<dbReference type="InterPro" id="IPR011042">
    <property type="entry name" value="6-blade_b-propeller_TolB-like"/>
</dbReference>
<dbReference type="InParanoid" id="A0A409W2W5"/>
<keyword evidence="3" id="KW-1185">Reference proteome</keyword>
<dbReference type="Proteomes" id="UP000284842">
    <property type="component" value="Unassembled WGS sequence"/>
</dbReference>
<dbReference type="EMBL" id="NHTK01005847">
    <property type="protein sequence ID" value="PPQ72869.1"/>
    <property type="molecule type" value="Genomic_DNA"/>
</dbReference>
<sequence length="681" mass="75405">MAQAPYGTWKSPITAEAITKDANGIADLLVDSVTGKVYHLERRASEEGRNVIVDTGTNKDVFGAGWNARTMVQEYGGASAIVHGGIAYFSHHPEGRLYKVPVDGSAEPEAVTRGEWIVHKNPCRIFSLTDFVYFADDAPYRFACMEAHPIHPQFLVSVLEDHTVDTPADIITSLVIIDTNKKTIHPVLAGADFYSYPTFSPDGKHLAWQQWYHPDMPWEGSLVYVGDVVLDDDHIQINKATYVAGVQEKISAQFARWIDNDSFVYTSDESDFMNPWKYSVSSGKSVPIFPSPVQQDFGSPTWFLENFPCTILDNGRTGLFTGWKDGRNGLYLVDLQGGMPEEIKSPFTSIGKVLTVSRDNSSAVFIGEKATEGTSIVQWTRTSGVHGRFDVLKAAEMVTVGGVPLSVDIISPPQPINLTLPENITLPVVYYAPRNPEYWSSNIPGEKPPCVLNVHGGPTHLTTQALNWDKQFFTSRGWAWVDVNYGGSSGYGRKFIERLRGKWGIVDVEDSIFAAKALSTAPYNLIDPNRVMIRGMSAGGYTTLASISLPADKSVFAGATSFFGICDLKKCTETIHKYELRYLEKLIGGTFEEVPHIYKSQSPLFHADKIVTPLLILQGEIDMVVTQDQADMIYKSVKSGGGVVDIKIYPNEGHGWRKESSLKDSLERELGFYEKVLKLKA</sequence>
<evidence type="ECO:0000313" key="3">
    <source>
        <dbReference type="Proteomes" id="UP000284842"/>
    </source>
</evidence>
<dbReference type="InterPro" id="IPR001375">
    <property type="entry name" value="Peptidase_S9_cat"/>
</dbReference>
<dbReference type="Pfam" id="PF00326">
    <property type="entry name" value="Peptidase_S9"/>
    <property type="match status" value="1"/>
</dbReference>
<dbReference type="PANTHER" id="PTHR43056">
    <property type="entry name" value="PEPTIDASE S9 PROLYL OLIGOPEPTIDASE"/>
    <property type="match status" value="1"/>
</dbReference>
<feature type="domain" description="Peptidase S9 prolyl oligopeptidase catalytic" evidence="1">
    <location>
        <begin position="466"/>
        <end position="678"/>
    </location>
</feature>
<gene>
    <name evidence="2" type="ORF">CVT24_001543</name>
</gene>
<dbReference type="GO" id="GO:0008236">
    <property type="term" value="F:serine-type peptidase activity"/>
    <property type="evidence" value="ECO:0007669"/>
    <property type="project" value="InterPro"/>
</dbReference>